<dbReference type="EMBL" id="QHHQ01000001">
    <property type="protein sequence ID" value="RAI03133.1"/>
    <property type="molecule type" value="Genomic_DNA"/>
</dbReference>
<comment type="caution">
    <text evidence="9">The sequence shown here is derived from an EMBL/GenBank/DDBJ whole genome shotgun (WGS) entry which is preliminary data.</text>
</comment>
<evidence type="ECO:0000256" key="5">
    <source>
        <dbReference type="ARBA" id="ARBA00022833"/>
    </source>
</evidence>
<evidence type="ECO:0000256" key="4">
    <source>
        <dbReference type="ARBA" id="ARBA00022801"/>
    </source>
</evidence>
<dbReference type="PANTHER" id="PTHR22726">
    <property type="entry name" value="METALLOENDOPEPTIDASE OMA1"/>
    <property type="match status" value="1"/>
</dbReference>
<comment type="cofactor">
    <cofactor evidence="1">
        <name>Zn(2+)</name>
        <dbReference type="ChEBI" id="CHEBI:29105"/>
    </cofactor>
</comment>
<dbReference type="Proteomes" id="UP000249590">
    <property type="component" value="Unassembled WGS sequence"/>
</dbReference>
<dbReference type="InterPro" id="IPR051156">
    <property type="entry name" value="Mito/Outer_Membr_Metalloprot"/>
</dbReference>
<proteinExistence type="predicted"/>
<keyword evidence="5" id="KW-0862">Zinc</keyword>
<sequence length="503" mass="53609">MERRLDQGRASRADRALGRVVAATLALGLALTLVSCGGSISEQPLITSRQSAQLPASPAPTQSSRANAPRTQEHLKLIGAYGGIYRNEVIERTVGDIVDRLLAAGSGGGRSVNVTILNSPAVNAFALPTGDVYVTRGLIALATDESELAAVIAHEIAHVTADHARARARQAEAAALARRVSEVVVDPGIAKDSRETADVSLATFSQQQELEADKIGVETLAKAGFDPFAAARFLHSMAQFAALPSLNAATETKPGFLSSHPSTPARVDHAKRVARQFGAPGIGQQQRSRYLRSLNGILYGDDPSEGFVRGREFAHVDLGIAFTVPEGYVLKNTSQAVLATDGEHTAIRFDAVGLPESTSLEEYLKSGWIKGLVDDSVRFDTVGGLEAATASALVEGWSFRIGVVRDRNRVFRFIFASSKPASAYEGAFRKTLASFRLLSPSQRAAMRPLRVRIVAVRPNESAATLAQRMTGVEAAMKLPLFNVLNGLGEHELAAGDLVKLITE</sequence>
<keyword evidence="6 9" id="KW-0482">Metalloprotease</keyword>
<dbReference type="Gene3D" id="3.30.2010.10">
    <property type="entry name" value="Metalloproteases ('zincins'), catalytic domain"/>
    <property type="match status" value="1"/>
</dbReference>
<keyword evidence="10" id="KW-1185">Reference proteome</keyword>
<evidence type="ECO:0000313" key="10">
    <source>
        <dbReference type="Proteomes" id="UP000249590"/>
    </source>
</evidence>
<evidence type="ECO:0000313" key="9">
    <source>
        <dbReference type="EMBL" id="RAI03133.1"/>
    </source>
</evidence>
<dbReference type="PANTHER" id="PTHR22726:SF1">
    <property type="entry name" value="METALLOENDOPEPTIDASE OMA1, MITOCHONDRIAL"/>
    <property type="match status" value="1"/>
</dbReference>
<evidence type="ECO:0000256" key="1">
    <source>
        <dbReference type="ARBA" id="ARBA00001947"/>
    </source>
</evidence>
<keyword evidence="2 9" id="KW-0645">Protease</keyword>
<evidence type="ECO:0000256" key="7">
    <source>
        <dbReference type="SAM" id="MobiDB-lite"/>
    </source>
</evidence>
<name>A0A8B2NUW6_9HYPH</name>
<keyword evidence="3" id="KW-0479">Metal-binding</keyword>
<dbReference type="GO" id="GO:0046872">
    <property type="term" value="F:metal ion binding"/>
    <property type="evidence" value="ECO:0007669"/>
    <property type="project" value="UniProtKB-KW"/>
</dbReference>
<dbReference type="Pfam" id="PF01435">
    <property type="entry name" value="Peptidase_M48"/>
    <property type="match status" value="1"/>
</dbReference>
<dbReference type="GO" id="GO:0016020">
    <property type="term" value="C:membrane"/>
    <property type="evidence" value="ECO:0007669"/>
    <property type="project" value="TreeGrafter"/>
</dbReference>
<accession>A0A8B2NUW6</accession>
<dbReference type="InterPro" id="IPR001915">
    <property type="entry name" value="Peptidase_M48"/>
</dbReference>
<feature type="domain" description="Peptidase M48" evidence="8">
    <location>
        <begin position="95"/>
        <end position="272"/>
    </location>
</feature>
<keyword evidence="4" id="KW-0378">Hydrolase</keyword>
<gene>
    <name evidence="9" type="ORF">DLJ53_00980</name>
</gene>
<dbReference type="GO" id="GO:0004222">
    <property type="term" value="F:metalloendopeptidase activity"/>
    <property type="evidence" value="ECO:0007669"/>
    <property type="project" value="InterPro"/>
</dbReference>
<organism evidence="9 10">
    <name type="scientific">Acuticoccus sediminis</name>
    <dbReference type="NCBI Taxonomy" id="2184697"/>
    <lineage>
        <taxon>Bacteria</taxon>
        <taxon>Pseudomonadati</taxon>
        <taxon>Pseudomonadota</taxon>
        <taxon>Alphaproteobacteria</taxon>
        <taxon>Hyphomicrobiales</taxon>
        <taxon>Amorphaceae</taxon>
        <taxon>Acuticoccus</taxon>
    </lineage>
</organism>
<dbReference type="RefSeq" id="WP_111341562.1">
    <property type="nucleotide sequence ID" value="NZ_JAIWKD010000001.1"/>
</dbReference>
<evidence type="ECO:0000256" key="6">
    <source>
        <dbReference type="ARBA" id="ARBA00023049"/>
    </source>
</evidence>
<reference evidence="9 10" key="1">
    <citation type="submission" date="2018-05" db="EMBL/GenBank/DDBJ databases">
        <title>Acuticoccus sediminis sp. nov., isolated from deep-sea sediment of Indian Ocean.</title>
        <authorList>
            <person name="Liu X."/>
            <person name="Lai Q."/>
            <person name="Du Y."/>
            <person name="Sun F."/>
            <person name="Zhang X."/>
            <person name="Wang S."/>
            <person name="Shao Z."/>
        </authorList>
    </citation>
    <scope>NUCLEOTIDE SEQUENCE [LARGE SCALE GENOMIC DNA]</scope>
    <source>
        <strain evidence="9 10">PTG4-2</strain>
    </source>
</reference>
<dbReference type="CDD" id="cd07324">
    <property type="entry name" value="M48C_Oma1-like"/>
    <property type="match status" value="1"/>
</dbReference>
<dbReference type="GO" id="GO:0051603">
    <property type="term" value="P:proteolysis involved in protein catabolic process"/>
    <property type="evidence" value="ECO:0007669"/>
    <property type="project" value="TreeGrafter"/>
</dbReference>
<evidence type="ECO:0000259" key="8">
    <source>
        <dbReference type="Pfam" id="PF01435"/>
    </source>
</evidence>
<evidence type="ECO:0000256" key="3">
    <source>
        <dbReference type="ARBA" id="ARBA00022723"/>
    </source>
</evidence>
<dbReference type="OrthoDB" id="9810445at2"/>
<evidence type="ECO:0000256" key="2">
    <source>
        <dbReference type="ARBA" id="ARBA00022670"/>
    </source>
</evidence>
<dbReference type="AlphaFoldDB" id="A0A8B2NUW6"/>
<protein>
    <submittedName>
        <fullName evidence="9">Metalloprotease</fullName>
    </submittedName>
</protein>
<feature type="region of interest" description="Disordered" evidence="7">
    <location>
        <begin position="49"/>
        <end position="70"/>
    </location>
</feature>